<keyword evidence="7" id="KW-0969">Cilium</keyword>
<sequence length="270" mass="29956">MAVMALGLVLGTVAGCGGRDERDIARINELEGQLRSAEEQRTQMETRITELEALNAQLVSRLEALGQDVEGLQSERSSLQSSLTETQRALEELRERERQQQARLATFRQMLERFRAMIDSGRLRVRIFRNRMVVELPDNVLFDSGEAELREQGQQTLAEVASVLRTIEGRQFQVAGHTDNVPIRSRRFPSNWELSTARAVSVARFLIEQGISGERISAAGYADTQPVDSNDTDEGRAHNRRIEIQLVPNIDELPDLSALTGETGGGGGGT</sequence>
<dbReference type="EMBL" id="CP011125">
    <property type="protein sequence ID" value="AKF05606.1"/>
    <property type="molecule type" value="Genomic_DNA"/>
</dbReference>
<dbReference type="STRING" id="927083.DB32_002755"/>
<dbReference type="AlphaFoldDB" id="A0A0F6W277"/>
<dbReference type="InterPro" id="IPR050330">
    <property type="entry name" value="Bact_OuterMem_StrucFunc"/>
</dbReference>
<evidence type="ECO:0000256" key="2">
    <source>
        <dbReference type="ARBA" id="ARBA00023136"/>
    </source>
</evidence>
<dbReference type="CDD" id="cd07185">
    <property type="entry name" value="OmpA_C-like"/>
    <property type="match status" value="1"/>
</dbReference>
<dbReference type="PANTHER" id="PTHR30329:SF21">
    <property type="entry name" value="LIPOPROTEIN YIAD-RELATED"/>
    <property type="match status" value="1"/>
</dbReference>
<reference evidence="7 8" key="1">
    <citation type="submission" date="2015-03" db="EMBL/GenBank/DDBJ databases">
        <title>Genome assembly of Sandaracinus amylolyticus DSM 53668.</title>
        <authorList>
            <person name="Sharma G."/>
            <person name="Subramanian S."/>
        </authorList>
    </citation>
    <scope>NUCLEOTIDE SEQUENCE [LARGE SCALE GENOMIC DNA]</scope>
    <source>
        <strain evidence="7 8">DSM 53668</strain>
    </source>
</reference>
<keyword evidence="2 4" id="KW-0472">Membrane</keyword>
<dbReference type="KEGG" id="samy:DB32_002755"/>
<evidence type="ECO:0000256" key="1">
    <source>
        <dbReference type="ARBA" id="ARBA00004442"/>
    </source>
</evidence>
<dbReference type="PANTHER" id="PTHR30329">
    <property type="entry name" value="STATOR ELEMENT OF FLAGELLAR MOTOR COMPLEX"/>
    <property type="match status" value="1"/>
</dbReference>
<evidence type="ECO:0000313" key="7">
    <source>
        <dbReference type="EMBL" id="AKF05606.1"/>
    </source>
</evidence>
<keyword evidence="3" id="KW-0998">Cell outer membrane</keyword>
<evidence type="ECO:0000256" key="3">
    <source>
        <dbReference type="ARBA" id="ARBA00023237"/>
    </source>
</evidence>
<dbReference type="PROSITE" id="PS51123">
    <property type="entry name" value="OMPA_2"/>
    <property type="match status" value="1"/>
</dbReference>
<keyword evidence="7" id="KW-0966">Cell projection</keyword>
<dbReference type="PRINTS" id="PR01021">
    <property type="entry name" value="OMPADOMAIN"/>
</dbReference>
<dbReference type="Pfam" id="PF00691">
    <property type="entry name" value="OmpA"/>
    <property type="match status" value="1"/>
</dbReference>
<name>A0A0F6W277_9BACT</name>
<evidence type="ECO:0000313" key="8">
    <source>
        <dbReference type="Proteomes" id="UP000034883"/>
    </source>
</evidence>
<dbReference type="InterPro" id="IPR006665">
    <property type="entry name" value="OmpA-like"/>
</dbReference>
<keyword evidence="5" id="KW-0175">Coiled coil</keyword>
<feature type="coiled-coil region" evidence="5">
    <location>
        <begin position="20"/>
        <end position="110"/>
    </location>
</feature>
<accession>A0A0F6W277</accession>
<dbReference type="InterPro" id="IPR006664">
    <property type="entry name" value="OMP_bac"/>
</dbReference>
<dbReference type="SUPFAM" id="SSF103088">
    <property type="entry name" value="OmpA-like"/>
    <property type="match status" value="1"/>
</dbReference>
<evidence type="ECO:0000259" key="6">
    <source>
        <dbReference type="PROSITE" id="PS51123"/>
    </source>
</evidence>
<comment type="subcellular location">
    <subcellularLocation>
        <location evidence="1">Cell outer membrane</location>
    </subcellularLocation>
</comment>
<dbReference type="GO" id="GO:0009279">
    <property type="term" value="C:cell outer membrane"/>
    <property type="evidence" value="ECO:0007669"/>
    <property type="project" value="UniProtKB-SubCell"/>
</dbReference>
<dbReference type="Gene3D" id="3.30.1330.60">
    <property type="entry name" value="OmpA-like domain"/>
    <property type="match status" value="1"/>
</dbReference>
<gene>
    <name evidence="7" type="ORF">DB32_002755</name>
</gene>
<dbReference type="InterPro" id="IPR036737">
    <property type="entry name" value="OmpA-like_sf"/>
</dbReference>
<feature type="domain" description="OmpA-like" evidence="6">
    <location>
        <begin position="129"/>
        <end position="250"/>
    </location>
</feature>
<keyword evidence="7" id="KW-0282">Flagellum</keyword>
<protein>
    <submittedName>
        <fullName evidence="7">Flagellar motor rotation protein MotB</fullName>
    </submittedName>
</protein>
<organism evidence="7 8">
    <name type="scientific">Sandaracinus amylolyticus</name>
    <dbReference type="NCBI Taxonomy" id="927083"/>
    <lineage>
        <taxon>Bacteria</taxon>
        <taxon>Pseudomonadati</taxon>
        <taxon>Myxococcota</taxon>
        <taxon>Polyangia</taxon>
        <taxon>Polyangiales</taxon>
        <taxon>Sandaracinaceae</taxon>
        <taxon>Sandaracinus</taxon>
    </lineage>
</organism>
<keyword evidence="8" id="KW-1185">Reference proteome</keyword>
<dbReference type="Gene3D" id="1.20.5.340">
    <property type="match status" value="1"/>
</dbReference>
<evidence type="ECO:0000256" key="4">
    <source>
        <dbReference type="PROSITE-ProRule" id="PRU00473"/>
    </source>
</evidence>
<dbReference type="Proteomes" id="UP000034883">
    <property type="component" value="Chromosome"/>
</dbReference>
<evidence type="ECO:0000256" key="5">
    <source>
        <dbReference type="SAM" id="Coils"/>
    </source>
</evidence>
<proteinExistence type="predicted"/>